<reference evidence="1 2" key="1">
    <citation type="submission" date="2016-10" db="EMBL/GenBank/DDBJ databases">
        <authorList>
            <person name="de Groot N.N."/>
        </authorList>
    </citation>
    <scope>NUCLEOTIDE SEQUENCE [LARGE SCALE GENOMIC DNA]</scope>
    <source>
        <strain evidence="1 2">DSM 8512</strain>
    </source>
</reference>
<organism evidence="1 2">
    <name type="scientific">Paracoccus alcaliphilus</name>
    <dbReference type="NCBI Taxonomy" id="34002"/>
    <lineage>
        <taxon>Bacteria</taxon>
        <taxon>Pseudomonadati</taxon>
        <taxon>Pseudomonadota</taxon>
        <taxon>Alphaproteobacteria</taxon>
        <taxon>Rhodobacterales</taxon>
        <taxon>Paracoccaceae</taxon>
        <taxon>Paracoccus</taxon>
    </lineage>
</organism>
<proteinExistence type="predicted"/>
<dbReference type="EMBL" id="FODE01000005">
    <property type="protein sequence ID" value="SEN35387.1"/>
    <property type="molecule type" value="Genomic_DNA"/>
</dbReference>
<accession>A0A1H8FVU4</accession>
<dbReference type="OrthoDB" id="256574at2"/>
<dbReference type="Gene3D" id="3.30.420.300">
    <property type="entry name" value="2-keto-3-deoxy-galactonokinase, substrate binding domain"/>
    <property type="match status" value="1"/>
</dbReference>
<dbReference type="GO" id="GO:0034194">
    <property type="term" value="P:D-galactonate catabolic process"/>
    <property type="evidence" value="ECO:0007669"/>
    <property type="project" value="InterPro"/>
</dbReference>
<evidence type="ECO:0000313" key="1">
    <source>
        <dbReference type="EMBL" id="SEN35387.1"/>
    </source>
</evidence>
<keyword evidence="1" id="KW-0418">Kinase</keyword>
<dbReference type="InterPro" id="IPR007729">
    <property type="entry name" value="DGOK"/>
</dbReference>
<name>A0A1H8FVU4_9RHOB</name>
<keyword evidence="1" id="KW-0808">Transferase</keyword>
<dbReference type="RefSeq" id="WP_090610791.1">
    <property type="nucleotide sequence ID" value="NZ_CP067125.1"/>
</dbReference>
<dbReference type="CDD" id="cd24012">
    <property type="entry name" value="ASKHA_NBD_KDGal-kinase"/>
    <property type="match status" value="1"/>
</dbReference>
<sequence length="301" mass="31309">MTAALIGIDWGTSSFRAWRIDGAGRVIDAVTEGPGILAAITQPGGFEGALTRAIGGWLGAAPIIASGMITSRNGWVETPYLPLPLDLSALAGGLVAHETGFGRIHFVCGAISDRDGPSPDVMRGEETEIIGHLADSNPDGLFILPGTHSKWAQVRAGRLTGFRTVMTGEMFQLMRDHSILGRLIQPGPPDPEAFGRGVAAGGQGGPLLGRIFSARSLALLERLGPGQIADYLSGLLIGDEVAQCLADAPDAPDAPVTIIGRGDLADRYRIALQAQGVRAQIAPAGMAQRGLWNIAQTAGIV</sequence>
<keyword evidence="2" id="KW-1185">Reference proteome</keyword>
<evidence type="ECO:0000313" key="2">
    <source>
        <dbReference type="Proteomes" id="UP000199054"/>
    </source>
</evidence>
<dbReference type="InterPro" id="IPR042258">
    <property type="entry name" value="DGOK_N"/>
</dbReference>
<dbReference type="InterPro" id="IPR042257">
    <property type="entry name" value="DGOK_C"/>
</dbReference>
<dbReference type="AlphaFoldDB" id="A0A1H8FVU4"/>
<dbReference type="GO" id="GO:0008671">
    <property type="term" value="F:2-dehydro-3-deoxygalactonokinase activity"/>
    <property type="evidence" value="ECO:0007669"/>
    <property type="project" value="InterPro"/>
</dbReference>
<dbReference type="Proteomes" id="UP000199054">
    <property type="component" value="Unassembled WGS sequence"/>
</dbReference>
<protein>
    <submittedName>
        <fullName evidence="1">2-dehydro-3-deoxygalactonokinase</fullName>
    </submittedName>
</protein>
<dbReference type="Gene3D" id="3.30.420.310">
    <property type="entry name" value="2-keto-3-deoxy-galactonokinase, C-terminal domain"/>
    <property type="match status" value="1"/>
</dbReference>
<dbReference type="STRING" id="34002.SAMN04489859_100515"/>
<dbReference type="Pfam" id="PF05035">
    <property type="entry name" value="DGOK"/>
    <property type="match status" value="1"/>
</dbReference>
<gene>
    <name evidence="1" type="ORF">SAMN04489859_100515</name>
</gene>